<dbReference type="InterPro" id="IPR006016">
    <property type="entry name" value="UspA"/>
</dbReference>
<dbReference type="PANTHER" id="PTHR46268">
    <property type="entry name" value="STRESS RESPONSE PROTEIN NHAX"/>
    <property type="match status" value="1"/>
</dbReference>
<dbReference type="PANTHER" id="PTHR46268:SF26">
    <property type="entry name" value="UNIVERSAL STRESS PROTEIN MJ0577"/>
    <property type="match status" value="1"/>
</dbReference>
<proteinExistence type="inferred from homology"/>
<feature type="domain" description="UspA" evidence="2">
    <location>
        <begin position="5"/>
        <end position="143"/>
    </location>
</feature>
<accession>A0A7J3M0N6</accession>
<name>A0A7J3M0N6_ARCFL</name>
<dbReference type="Gene3D" id="3.40.50.620">
    <property type="entry name" value="HUPs"/>
    <property type="match status" value="2"/>
</dbReference>
<gene>
    <name evidence="3" type="ORF">ENT52_01575</name>
</gene>
<comment type="similarity">
    <text evidence="1">Belongs to the universal stress protein A family.</text>
</comment>
<organism evidence="3">
    <name type="scientific">Archaeoglobus fulgidus</name>
    <dbReference type="NCBI Taxonomy" id="2234"/>
    <lineage>
        <taxon>Archaea</taxon>
        <taxon>Methanobacteriati</taxon>
        <taxon>Methanobacteriota</taxon>
        <taxon>Archaeoglobi</taxon>
        <taxon>Archaeoglobales</taxon>
        <taxon>Archaeoglobaceae</taxon>
        <taxon>Archaeoglobus</taxon>
    </lineage>
</organism>
<evidence type="ECO:0000256" key="1">
    <source>
        <dbReference type="ARBA" id="ARBA00008791"/>
    </source>
</evidence>
<sequence>MVSLRKMLYPTDFSPYSKVVLNFLNDLREAGIEEVGVLFVVNTSKLSTVSGGFDIGRYIELEEKRAEEEMPEILSLIESEGMKAKVHKPYPSGNPTVEITKIANSYDFIALGARGRGIFKEILLGSVSEGVVRRSNVPVYVFKSKVEENELGVKCYKPCEKLFERILVAYDFSNHSKLCLDYASTIAQKVGSELVILHADEDDACKVDDLQSVEKELKDSNLNFRTLKTCGSPVKVILQKQKELKASTIFIGSRGLGLGKALILGSVSDPVIRMSEVPVFVCKGEKR</sequence>
<protein>
    <submittedName>
        <fullName evidence="3">Universal stress protein</fullName>
    </submittedName>
</protein>
<dbReference type="PRINTS" id="PR01438">
    <property type="entry name" value="UNVRSLSTRESS"/>
</dbReference>
<dbReference type="InterPro" id="IPR014729">
    <property type="entry name" value="Rossmann-like_a/b/a_fold"/>
</dbReference>
<reference evidence="3" key="1">
    <citation type="journal article" date="2020" name="mSystems">
        <title>Genome- and Community-Level Interaction Insights into Carbon Utilization and Element Cycling Functions of Hydrothermarchaeota in Hydrothermal Sediment.</title>
        <authorList>
            <person name="Zhou Z."/>
            <person name="Liu Y."/>
            <person name="Xu W."/>
            <person name="Pan J."/>
            <person name="Luo Z.H."/>
            <person name="Li M."/>
        </authorList>
    </citation>
    <scope>NUCLEOTIDE SEQUENCE [LARGE SCALE GENOMIC DNA]</scope>
    <source>
        <strain evidence="3">SpSt-587</strain>
    </source>
</reference>
<dbReference type="Pfam" id="PF00582">
    <property type="entry name" value="Usp"/>
    <property type="match status" value="2"/>
</dbReference>
<dbReference type="EMBL" id="DSYZ01000037">
    <property type="protein sequence ID" value="HGT82403.1"/>
    <property type="molecule type" value="Genomic_DNA"/>
</dbReference>
<dbReference type="CDD" id="cd00293">
    <property type="entry name" value="USP-like"/>
    <property type="match status" value="2"/>
</dbReference>
<dbReference type="SUPFAM" id="SSF52402">
    <property type="entry name" value="Adenine nucleotide alpha hydrolases-like"/>
    <property type="match status" value="2"/>
</dbReference>
<evidence type="ECO:0000313" key="3">
    <source>
        <dbReference type="EMBL" id="HGT82403.1"/>
    </source>
</evidence>
<dbReference type="InterPro" id="IPR006015">
    <property type="entry name" value="Universal_stress_UspA"/>
</dbReference>
<comment type="caution">
    <text evidence="3">The sequence shown here is derived from an EMBL/GenBank/DDBJ whole genome shotgun (WGS) entry which is preliminary data.</text>
</comment>
<feature type="domain" description="UspA" evidence="2">
    <location>
        <begin position="163"/>
        <end position="283"/>
    </location>
</feature>
<evidence type="ECO:0000259" key="2">
    <source>
        <dbReference type="Pfam" id="PF00582"/>
    </source>
</evidence>
<dbReference type="AlphaFoldDB" id="A0A7J3M0N6"/>